<feature type="region of interest" description="Disordered" evidence="1">
    <location>
        <begin position="225"/>
        <end position="247"/>
    </location>
</feature>
<dbReference type="AlphaFoldDB" id="A0AA36G0T1"/>
<dbReference type="PANTHER" id="PTHR31128">
    <property type="entry name" value="PROTEIN CBR-CLEC-135-RELATED"/>
    <property type="match status" value="1"/>
</dbReference>
<dbReference type="EMBL" id="CATQJA010002637">
    <property type="protein sequence ID" value="CAJ0575357.1"/>
    <property type="molecule type" value="Genomic_DNA"/>
</dbReference>
<keyword evidence="3" id="KW-1185">Reference proteome</keyword>
<name>A0AA36G0T1_9BILA</name>
<gene>
    <name evidence="2" type="ORF">MSPICULIGERA_LOCUS13668</name>
</gene>
<evidence type="ECO:0000256" key="1">
    <source>
        <dbReference type="SAM" id="MobiDB-lite"/>
    </source>
</evidence>
<protein>
    <submittedName>
        <fullName evidence="2">Uncharacterized protein</fullName>
    </submittedName>
</protein>
<proteinExistence type="predicted"/>
<comment type="caution">
    <text evidence="2">The sequence shown here is derived from an EMBL/GenBank/DDBJ whole genome shotgun (WGS) entry which is preliminary data.</text>
</comment>
<feature type="non-terminal residue" evidence="2">
    <location>
        <position position="1"/>
    </location>
</feature>
<evidence type="ECO:0000313" key="2">
    <source>
        <dbReference type="EMBL" id="CAJ0575357.1"/>
    </source>
</evidence>
<sequence>MRPMIPDSPVVQREDVPRCRADNHDIYRPVLAEGVEDELRKSLDGRVMGPVHRHRNVHHPADLIEGVECCRHGKECRDAPASSTRPGRLVKKGTTLPVYVSELPRSPYIIMEPTETRLPRVSTPRASIYEYLIPGSNEDGMPPPAPVQSTRNESRRARQMAALEQKGIEHFQKYIESSRRRASNDSDSIKPRQLARYQVADASDSNDTEQDNSIISNMTMEELRITGPPTSQTDATSPVVVSQHDEPKPKAKKKLFLSAHMAGFCTEHVVRKMLTKPHEFRLYYKKISRNNVDMEELPDRIPLSIAYYTEKGEIVHLDFQSRDGAMAPEVSIDGVDWFGSVKSLVQYYHKHPMPIEVTK</sequence>
<reference evidence="2" key="1">
    <citation type="submission" date="2023-06" db="EMBL/GenBank/DDBJ databases">
        <authorList>
            <person name="Delattre M."/>
        </authorList>
    </citation>
    <scope>NUCLEOTIDE SEQUENCE</scope>
    <source>
        <strain evidence="2">AF72</strain>
    </source>
</reference>
<feature type="compositionally biased region" description="Polar residues" evidence="1">
    <location>
        <begin position="228"/>
        <end position="240"/>
    </location>
</feature>
<organism evidence="2 3">
    <name type="scientific">Mesorhabditis spiculigera</name>
    <dbReference type="NCBI Taxonomy" id="96644"/>
    <lineage>
        <taxon>Eukaryota</taxon>
        <taxon>Metazoa</taxon>
        <taxon>Ecdysozoa</taxon>
        <taxon>Nematoda</taxon>
        <taxon>Chromadorea</taxon>
        <taxon>Rhabditida</taxon>
        <taxon>Rhabditina</taxon>
        <taxon>Rhabditomorpha</taxon>
        <taxon>Rhabditoidea</taxon>
        <taxon>Rhabditidae</taxon>
        <taxon>Mesorhabditinae</taxon>
        <taxon>Mesorhabditis</taxon>
    </lineage>
</organism>
<feature type="region of interest" description="Disordered" evidence="1">
    <location>
        <begin position="134"/>
        <end position="160"/>
    </location>
</feature>
<dbReference type="PANTHER" id="PTHR31128:SF6">
    <property type="entry name" value="SH2 DOMAIN-CONTAINING PROTEIN"/>
    <property type="match status" value="1"/>
</dbReference>
<evidence type="ECO:0000313" key="3">
    <source>
        <dbReference type="Proteomes" id="UP001177023"/>
    </source>
</evidence>
<accession>A0AA36G0T1</accession>
<dbReference type="Proteomes" id="UP001177023">
    <property type="component" value="Unassembled WGS sequence"/>
</dbReference>